<name>A0A0H5QYZ7_9EUKA</name>
<feature type="non-terminal residue" evidence="1">
    <location>
        <position position="1"/>
    </location>
</feature>
<dbReference type="EMBL" id="HACM01006766">
    <property type="protein sequence ID" value="CRZ07208.1"/>
    <property type="molecule type" value="Transcribed_RNA"/>
</dbReference>
<dbReference type="PANTHER" id="PTHR48471:SF1">
    <property type="entry name" value="DDE TNP4 DOMAIN-CONTAINING PROTEIN"/>
    <property type="match status" value="1"/>
</dbReference>
<dbReference type="PANTHER" id="PTHR48471">
    <property type="entry name" value="DDE TNP4 DOMAIN-CONTAINING PROTEIN"/>
    <property type="match status" value="1"/>
</dbReference>
<proteinExistence type="predicted"/>
<accession>A0A0H5QYZ7</accession>
<sequence>SLMMMIIVARRARKRLLIMKLLRLRASVQTRTTLFTSSLIEPENSHWHTLYADEHDGSFISVVSLDRPTFDYLLDAFKKHYVIKTGPGRRGRPPKFFGISSVLGCLLHQYTAAIEGKTLCELFGVPLSTFCRVMKKAAFALSQALLDVPEAAI</sequence>
<protein>
    <submittedName>
        <fullName evidence="1">Uncharacterized protein</fullName>
    </submittedName>
</protein>
<dbReference type="AlphaFoldDB" id="A0A0H5QYZ7"/>
<reference evidence="1" key="1">
    <citation type="submission" date="2015-04" db="EMBL/GenBank/DDBJ databases">
        <title>The genome sequence of the plant pathogenic Rhizarian Plasmodiophora brassicae reveals insights in its biotrophic life cycle and the origin of chitin synthesis.</title>
        <authorList>
            <person name="Schwelm A."/>
            <person name="Fogelqvist J."/>
            <person name="Knaust A."/>
            <person name="Julke S."/>
            <person name="Lilja T."/>
            <person name="Dhandapani V."/>
            <person name="Bonilla-Rosso G."/>
            <person name="Karlsson M."/>
            <person name="Shevchenko A."/>
            <person name="Choi S.R."/>
            <person name="Kim H.G."/>
            <person name="Park J.Y."/>
            <person name="Lim Y.P."/>
            <person name="Ludwig-Muller J."/>
            <person name="Dixelius C."/>
        </authorList>
    </citation>
    <scope>NUCLEOTIDE SEQUENCE</scope>
    <source>
        <tissue evidence="1">Potato root galls</tissue>
    </source>
</reference>
<evidence type="ECO:0000313" key="1">
    <source>
        <dbReference type="EMBL" id="CRZ07208.1"/>
    </source>
</evidence>
<organism evidence="1">
    <name type="scientific">Spongospora subterranea</name>
    <dbReference type="NCBI Taxonomy" id="70186"/>
    <lineage>
        <taxon>Eukaryota</taxon>
        <taxon>Sar</taxon>
        <taxon>Rhizaria</taxon>
        <taxon>Endomyxa</taxon>
        <taxon>Phytomyxea</taxon>
        <taxon>Plasmodiophorida</taxon>
        <taxon>Plasmodiophoridae</taxon>
        <taxon>Spongospora</taxon>
    </lineage>
</organism>